<accession>A0A9W4HD08</accession>
<dbReference type="PANTHER" id="PTHR15822">
    <property type="entry name" value="TRAF AND TNF RECEPTOR-ASSOCIATED PROTEIN"/>
    <property type="match status" value="1"/>
</dbReference>
<dbReference type="PANTHER" id="PTHR15822:SF4">
    <property type="entry name" value="TYROSYL-DNA PHOSPHODIESTERASE 2"/>
    <property type="match status" value="1"/>
</dbReference>
<keyword evidence="6" id="KW-0227">DNA damage</keyword>
<evidence type="ECO:0000256" key="1">
    <source>
        <dbReference type="ARBA" id="ARBA00001936"/>
    </source>
</evidence>
<evidence type="ECO:0000256" key="6">
    <source>
        <dbReference type="ARBA" id="ARBA00022763"/>
    </source>
</evidence>
<dbReference type="GO" id="GO:0004518">
    <property type="term" value="F:nuclease activity"/>
    <property type="evidence" value="ECO:0007669"/>
    <property type="project" value="UniProtKB-KW"/>
</dbReference>
<sequence length="621" mass="69211">MPNSPTMNFLKSARMSFISWMHETPLPSTGSIAAYPEFQSWHQFDPVQQWVSWAPTHLDNASLKPNNAESTSNLVLLTWNIDATSSQTQQRVVEIITFITNLDAKVDVIFFQEVSKPALQYILEDERIRESWISSECDDTAWGRQSFTTITLMSKTRFGRDADSGTNKAILGPVWRVKYPSRFDRDALCCDTFVPSSNSKPGSKSSSATRIRLVNVHLDSLPIQPSRRPQQISIASSYLRAAGCGVVAGDFNPVLEEDGILIDKNGLTDAWVALHSQDPGYTWGVDGQQPFPPNRLDRVAVLGLTPSSIEVLPPGQLTTLHSGSEQDKPSEDVPWNDQQSLTSVQTPSIDDIASLASLLQDAEIPSALWGVNAAGCYGGGLCPLIVINEADQTRVFELLRSHGCRPSQPLPGNPPSEFETWRDLALHHEYQDRRRLRPCIPMYELPETGDEFVDAFLPFIVVCSAESVGLPKIPPLSLIKTHSQGEQKDVAQRDVDSLYQEQRNTQGYVLLSDLPYYILGSHESHSSLLVPEFHLLVQSILHALLQLPEHTPRWAQFMAELSELLRSPGCVKGPDSLHEVVKPSQLRFAKWVQHALGGKSENTELRSIRDEYRDACHSDET</sequence>
<dbReference type="GO" id="GO:0046872">
    <property type="term" value="F:metal ion binding"/>
    <property type="evidence" value="ECO:0007669"/>
    <property type="project" value="UniProtKB-KW"/>
</dbReference>
<comment type="caution">
    <text evidence="13">The sequence shown here is derived from an EMBL/GenBank/DDBJ whole genome shotgun (WGS) entry which is preliminary data.</text>
</comment>
<dbReference type="InterPro" id="IPR051547">
    <property type="entry name" value="TDP2-like"/>
</dbReference>
<comment type="subcellular location">
    <subcellularLocation>
        <location evidence="3">Nucleus</location>
        <location evidence="3">PML body</location>
    </subcellularLocation>
</comment>
<evidence type="ECO:0000256" key="10">
    <source>
        <dbReference type="ARBA" id="ARBA00023242"/>
    </source>
</evidence>
<keyword evidence="4" id="KW-0540">Nuclease</keyword>
<evidence type="ECO:0000313" key="14">
    <source>
        <dbReference type="Proteomes" id="UP001153618"/>
    </source>
</evidence>
<evidence type="ECO:0000256" key="4">
    <source>
        <dbReference type="ARBA" id="ARBA00022722"/>
    </source>
</evidence>
<gene>
    <name evidence="13" type="ORF">POLS_LOCUS1067</name>
</gene>
<keyword evidence="10" id="KW-0539">Nucleus</keyword>
<feature type="region of interest" description="Disordered" evidence="11">
    <location>
        <begin position="314"/>
        <end position="337"/>
    </location>
</feature>
<protein>
    <recommendedName>
        <fullName evidence="12">Endonuclease/exonuclease/phosphatase domain-containing protein</fullName>
    </recommendedName>
</protein>
<dbReference type="GO" id="GO:0070260">
    <property type="term" value="F:5'-tyrosyl-DNA phosphodiesterase activity"/>
    <property type="evidence" value="ECO:0007669"/>
    <property type="project" value="TreeGrafter"/>
</dbReference>
<evidence type="ECO:0000256" key="2">
    <source>
        <dbReference type="ARBA" id="ARBA00001946"/>
    </source>
</evidence>
<evidence type="ECO:0000313" key="13">
    <source>
        <dbReference type="EMBL" id="CAG7972653.1"/>
    </source>
</evidence>
<evidence type="ECO:0000256" key="8">
    <source>
        <dbReference type="ARBA" id="ARBA00022842"/>
    </source>
</evidence>
<keyword evidence="9" id="KW-0234">DNA repair</keyword>
<comment type="cofactor">
    <cofactor evidence="2">
        <name>Mg(2+)</name>
        <dbReference type="ChEBI" id="CHEBI:18420"/>
    </cofactor>
</comment>
<keyword evidence="5" id="KW-0479">Metal-binding</keyword>
<evidence type="ECO:0000256" key="11">
    <source>
        <dbReference type="SAM" id="MobiDB-lite"/>
    </source>
</evidence>
<dbReference type="GO" id="GO:0006302">
    <property type="term" value="P:double-strand break repair"/>
    <property type="evidence" value="ECO:0007669"/>
    <property type="project" value="TreeGrafter"/>
</dbReference>
<dbReference type="CDD" id="cd09080">
    <property type="entry name" value="TDP2"/>
    <property type="match status" value="1"/>
</dbReference>
<name>A0A9W4HD08_PENOL</name>
<comment type="cofactor">
    <cofactor evidence="1">
        <name>Mn(2+)</name>
        <dbReference type="ChEBI" id="CHEBI:29035"/>
    </cofactor>
</comment>
<dbReference type="EMBL" id="CAJVOS010000009">
    <property type="protein sequence ID" value="CAG7972653.1"/>
    <property type="molecule type" value="Genomic_DNA"/>
</dbReference>
<evidence type="ECO:0000259" key="12">
    <source>
        <dbReference type="Pfam" id="PF03372"/>
    </source>
</evidence>
<dbReference type="SUPFAM" id="SSF56219">
    <property type="entry name" value="DNase I-like"/>
    <property type="match status" value="1"/>
</dbReference>
<evidence type="ECO:0000256" key="9">
    <source>
        <dbReference type="ARBA" id="ARBA00023204"/>
    </source>
</evidence>
<proteinExistence type="predicted"/>
<organism evidence="13 14">
    <name type="scientific">Penicillium olsonii</name>
    <dbReference type="NCBI Taxonomy" id="99116"/>
    <lineage>
        <taxon>Eukaryota</taxon>
        <taxon>Fungi</taxon>
        <taxon>Dikarya</taxon>
        <taxon>Ascomycota</taxon>
        <taxon>Pezizomycotina</taxon>
        <taxon>Eurotiomycetes</taxon>
        <taxon>Eurotiomycetidae</taxon>
        <taxon>Eurotiales</taxon>
        <taxon>Aspergillaceae</taxon>
        <taxon>Penicillium</taxon>
    </lineage>
</organism>
<dbReference type="OrthoDB" id="9975959at2759"/>
<evidence type="ECO:0000256" key="3">
    <source>
        <dbReference type="ARBA" id="ARBA00004322"/>
    </source>
</evidence>
<feature type="domain" description="Endonuclease/exonuclease/phosphatase" evidence="12">
    <location>
        <begin position="77"/>
        <end position="322"/>
    </location>
</feature>
<reference evidence="13" key="1">
    <citation type="submission" date="2021-07" db="EMBL/GenBank/DDBJ databases">
        <authorList>
            <person name="Branca A.L. A."/>
        </authorList>
    </citation>
    <scope>NUCLEOTIDE SEQUENCE</scope>
</reference>
<dbReference type="InterPro" id="IPR005135">
    <property type="entry name" value="Endo/exonuclease/phosphatase"/>
</dbReference>
<keyword evidence="8" id="KW-0460">Magnesium</keyword>
<dbReference type="Proteomes" id="UP001153618">
    <property type="component" value="Unassembled WGS sequence"/>
</dbReference>
<evidence type="ECO:0000256" key="5">
    <source>
        <dbReference type="ARBA" id="ARBA00022723"/>
    </source>
</evidence>
<dbReference type="InterPro" id="IPR036691">
    <property type="entry name" value="Endo/exonu/phosph_ase_sf"/>
</dbReference>
<dbReference type="GO" id="GO:0005737">
    <property type="term" value="C:cytoplasm"/>
    <property type="evidence" value="ECO:0007669"/>
    <property type="project" value="TreeGrafter"/>
</dbReference>
<dbReference type="AlphaFoldDB" id="A0A9W4HD08"/>
<dbReference type="GO" id="GO:0003697">
    <property type="term" value="F:single-stranded DNA binding"/>
    <property type="evidence" value="ECO:0007669"/>
    <property type="project" value="TreeGrafter"/>
</dbReference>
<dbReference type="Pfam" id="PF03372">
    <property type="entry name" value="Exo_endo_phos"/>
    <property type="match status" value="1"/>
</dbReference>
<keyword evidence="14" id="KW-1185">Reference proteome</keyword>
<dbReference type="Gene3D" id="3.60.10.10">
    <property type="entry name" value="Endonuclease/exonuclease/phosphatase"/>
    <property type="match status" value="1"/>
</dbReference>
<evidence type="ECO:0000256" key="7">
    <source>
        <dbReference type="ARBA" id="ARBA00022801"/>
    </source>
</evidence>
<keyword evidence="7" id="KW-0378">Hydrolase</keyword>